<feature type="compositionally biased region" description="Low complexity" evidence="15">
    <location>
        <begin position="548"/>
        <end position="561"/>
    </location>
</feature>
<dbReference type="GO" id="GO:0005524">
    <property type="term" value="F:ATP binding"/>
    <property type="evidence" value="ECO:0007669"/>
    <property type="project" value="UniProtKB-KW"/>
</dbReference>
<dbReference type="RefSeq" id="XP_003854288.1">
    <property type="nucleotide sequence ID" value="XM_003854240.1"/>
</dbReference>
<evidence type="ECO:0000256" key="8">
    <source>
        <dbReference type="ARBA" id="ARBA00022989"/>
    </source>
</evidence>
<sequence>MAADYLRRHASLFGIQIGNIILVALVIQNAGISILLHYSRHMPLVNGERYFASTAVLLTEVLKLAFFLSMALYDISTNPQSPESSTIGELAGALSRAMFTGDSWKLAIPAMLYTLQNSLQYVAASNLDAANFSLAFQLKVVATAVLSSVFLGRALDLRKWASLAVMAFGVFMVQMSAVAQAPGPLSMKDLKDGVSFHSPRSMWEMEAEGNVAAGQLNKRSATYEGIDEDVLAANPRRNVSVGIGAVAMACILSGVAGVYFEKTLKAKDARASIWVRNVQLSFYSVWPALFLGVTFMDGEHVAKTGFFTGYNWVVWAVIGVQALGGVLIGLALNYSDGVTKGLATSVSAAIVVLVCILSAEINTAGMHWLGTAATLGAAYFFSSKTDDKALRPPPINVTQSSCIKHNSPTVTHAELNVMDRRMVEQLDQLQRGAREVRPGNDDDTYGGYGTLQYHNAETYDQRPQQYYENDASYHRQYDHAIGEQVDRQPAHDYQHDRESTEYARQPLQSGPQEHQHMDNSYHQSTYHEQSAPSQHNFSRFAFEPDRAPSSSSPRRLPSSPSFVASQRRPGASAYARHEPTRYRDIPPPSAQRSTYYEPTSQADDRQDELPEDIHHVAQPIPPPPQPNNMGKQKEANLGPPIVQGIQLISTRELPDRLRKIFPYPNFNAVQSKSFGVVYRTSDNFVLSSPTGSGKTAVLELAICRLVSTFTNGSYKIVYMAPTKSLCSERQRDWQAKFAHLDLQCAELTGDTENAQLRNVQHASIIITTPEKWDSMTRKWKDHQKLMQMVKLFLIDEVHILKEDRGASLEAVVSRMKSIGSDVRFVALSATVPNSQDIATWLGKDTMNPHIPASRERLGEEFRPVPLRKHVCGYNSPVNDFAFDKTLNAKLPDVIAKFSHRKPLMVFCFTRQSCVDTAKLLAQMTTAGVAYHHAGLSLEDRLAVEKGYLAGEINVICCTSTLAVGVNLPCHMVIIKNTVTYQSSAVCKEYSDLEVMQMLGRAGRPQFDTNAVAVIMTRLSQVPVYEKMISGQEVLESCLHRNLIDHLNAEIGLGSITSVSTAKRWLSGTFLYVRLKENPEHYKIESDAPGRNLDERLENICSKAIELLKQTELVDGSTKLQCTEFGDAMARYYLQFRTMRTFLSLPPKAKISEILSALTQAAEFKDIRFRAGEKSVYKELNKNSSIKFPIPVNIDMTAHKISLVVQSVLGGIELPTEEGKHRIEYNTCKSIVFQHAHRLIRCIVDCQLHLNDSTSARHALMLARSLASQVWDDSPLSLKQLEGVGIMAVRKLVNNNIRSIEDLETTDSNRIEMILSRNPPFGSTLQNRAGAFPKLRIAMKAMGEPIVKKGECVTLNIKAEIGFMNEQIPEMFQRKPVYVCVLIETSDGRKSYFARMSAKKLNRGQDLLFTADLTGASQVVRGHIMCDEIAGTQRTATLDPEIPAFMFPTPKRVEELNKQRDATSTVPDTTKLRAVSASQPRPADDKSDEFGDDTIDELDLTENDTIMNIDDFDDHGNAKSKPGKKGKPQPAPTATFKEPVRLENGKWACNHPCKEKDKCKHVCCKEGMDNKPKPPKSKESKKMDVNTDPRQTQLDISRTKKSTTSASLPQPATVSVRKSANSKEAENLNRLHDKTSTSIPTIPRLATDRSKSEAASSGFRNAQSSLHVSKPAPVHEEEDEFPDDFDLEDFDMDDLLFTSQVKGTTIKKNHTKMTHAKINDTKMNDTETADFSDEDMLDFGLEDNDPSTNPDFDETMADADVASFPSDHGEDDVQKWSELGLEFHEDAQPDNELTASKALDRALLNSQAMQQARARGKDKDLFVTGESSSTASNQLSSSTVTRSSSSPEKHERAPNDLVAAGDFFHPAKRHKQSFEDDTTDAIDYTNAVPGNEFLAEVAAADEAKEQKNKDAPVDEAGEWFKQMFGTEMFEYIG</sequence>
<dbReference type="GO" id="GO:0043138">
    <property type="term" value="F:3'-5' DNA helicase activity"/>
    <property type="evidence" value="ECO:0007669"/>
    <property type="project" value="UniProtKB-EC"/>
</dbReference>
<dbReference type="SMART" id="SM00487">
    <property type="entry name" value="DEXDc"/>
    <property type="match status" value="1"/>
</dbReference>
<dbReference type="SUPFAM" id="SSF46785">
    <property type="entry name" value="Winged helix' DNA-binding domain"/>
    <property type="match status" value="1"/>
</dbReference>
<dbReference type="GO" id="GO:0016787">
    <property type="term" value="F:hydrolase activity"/>
    <property type="evidence" value="ECO:0007669"/>
    <property type="project" value="UniProtKB-KW"/>
</dbReference>
<evidence type="ECO:0000256" key="4">
    <source>
        <dbReference type="ARBA" id="ARBA00022741"/>
    </source>
</evidence>
<dbReference type="Pfam" id="PF04142">
    <property type="entry name" value="Nuc_sug_transp"/>
    <property type="match status" value="1"/>
</dbReference>
<feature type="compositionally biased region" description="Low complexity" evidence="15">
    <location>
        <begin position="1826"/>
        <end position="1845"/>
    </location>
</feature>
<evidence type="ECO:0000256" key="5">
    <source>
        <dbReference type="ARBA" id="ARBA00022801"/>
    </source>
</evidence>
<dbReference type="InterPro" id="IPR014001">
    <property type="entry name" value="Helicase_ATP-bd"/>
</dbReference>
<feature type="compositionally biased region" description="Basic and acidic residues" evidence="15">
    <location>
        <begin position="575"/>
        <end position="584"/>
    </location>
</feature>
<feature type="transmembrane region" description="Helical" evidence="16">
    <location>
        <begin position="50"/>
        <end position="73"/>
    </location>
</feature>
<dbReference type="Pfam" id="PF02889">
    <property type="entry name" value="Sec63"/>
    <property type="match status" value="1"/>
</dbReference>
<dbReference type="InterPro" id="IPR001650">
    <property type="entry name" value="Helicase_C-like"/>
</dbReference>
<name>F9X803_ZYMTI</name>
<dbReference type="eggNOG" id="KOG2234">
    <property type="taxonomic scope" value="Eukaryota"/>
</dbReference>
<dbReference type="SUPFAM" id="SSF52540">
    <property type="entry name" value="P-loop containing nucleoside triphosphate hydrolases"/>
    <property type="match status" value="1"/>
</dbReference>
<keyword evidence="5" id="KW-0378">Hydrolase</keyword>
<feature type="compositionally biased region" description="Polar residues" evidence="15">
    <location>
        <begin position="590"/>
        <end position="601"/>
    </location>
</feature>
<evidence type="ECO:0000313" key="20">
    <source>
        <dbReference type="Proteomes" id="UP000008062"/>
    </source>
</evidence>
<dbReference type="InterPro" id="IPR007271">
    <property type="entry name" value="Nuc_sug_transpt"/>
</dbReference>
<feature type="transmembrane region" description="Helical" evidence="16">
    <location>
        <begin position="239"/>
        <end position="260"/>
    </location>
</feature>
<feature type="transmembrane region" description="Helical" evidence="16">
    <location>
        <begin position="280"/>
        <end position="296"/>
    </location>
</feature>
<keyword evidence="20" id="KW-1185">Reference proteome</keyword>
<dbReference type="GeneID" id="13404329"/>
<dbReference type="InParanoid" id="F9X803"/>
<dbReference type="OMA" id="GHAMARY"/>
<evidence type="ECO:0000256" key="1">
    <source>
        <dbReference type="ARBA" id="ARBA00004141"/>
    </source>
</evidence>
<dbReference type="SMART" id="SM00490">
    <property type="entry name" value="HELICc"/>
    <property type="match status" value="1"/>
</dbReference>
<dbReference type="GO" id="GO:0051321">
    <property type="term" value="P:meiotic cell cycle"/>
    <property type="evidence" value="ECO:0007669"/>
    <property type="project" value="UniProtKB-KW"/>
</dbReference>
<evidence type="ECO:0000256" key="9">
    <source>
        <dbReference type="ARBA" id="ARBA00023136"/>
    </source>
</evidence>
<evidence type="ECO:0000256" key="2">
    <source>
        <dbReference type="ARBA" id="ARBA00010140"/>
    </source>
</evidence>
<reference evidence="19 20" key="1">
    <citation type="journal article" date="2011" name="PLoS Genet.">
        <title>Finished genome of the fungal wheat pathogen Mycosphaerella graminicola reveals dispensome structure, chromosome plasticity, and stealth pathogenesis.</title>
        <authorList>
            <person name="Goodwin S.B."/>
            <person name="Ben M'barek S."/>
            <person name="Dhillon B."/>
            <person name="Wittenberg A.H.J."/>
            <person name="Crane C.F."/>
            <person name="Hane J.K."/>
            <person name="Foster A.J."/>
            <person name="Van der Lee T.A.J."/>
            <person name="Grimwood J."/>
            <person name="Aerts A."/>
            <person name="Antoniw J."/>
            <person name="Bailey A."/>
            <person name="Bluhm B."/>
            <person name="Bowler J."/>
            <person name="Bristow J."/>
            <person name="van der Burgt A."/>
            <person name="Canto-Canche B."/>
            <person name="Churchill A.C.L."/>
            <person name="Conde-Ferraez L."/>
            <person name="Cools H.J."/>
            <person name="Coutinho P.M."/>
            <person name="Csukai M."/>
            <person name="Dehal P."/>
            <person name="De Wit P."/>
            <person name="Donzelli B."/>
            <person name="van de Geest H.C."/>
            <person name="van Ham R.C.H.J."/>
            <person name="Hammond-Kosack K.E."/>
            <person name="Henrissat B."/>
            <person name="Kilian A."/>
            <person name="Kobayashi A.K."/>
            <person name="Koopmann E."/>
            <person name="Kourmpetis Y."/>
            <person name="Kuzniar A."/>
            <person name="Lindquist E."/>
            <person name="Lombard V."/>
            <person name="Maliepaard C."/>
            <person name="Martins N."/>
            <person name="Mehrabi R."/>
            <person name="Nap J.P.H."/>
            <person name="Ponomarenko A."/>
            <person name="Rudd J.J."/>
            <person name="Salamov A."/>
            <person name="Schmutz J."/>
            <person name="Schouten H.J."/>
            <person name="Shapiro H."/>
            <person name="Stergiopoulos I."/>
            <person name="Torriani S.F.F."/>
            <person name="Tu H."/>
            <person name="de Vries R.P."/>
            <person name="Waalwijk C."/>
            <person name="Ware S.B."/>
            <person name="Wiebenga A."/>
            <person name="Zwiers L.-H."/>
            <person name="Oliver R.P."/>
            <person name="Grigoriev I.V."/>
            <person name="Kema G.H.J."/>
        </authorList>
    </citation>
    <scope>NUCLEOTIDE SEQUENCE [LARGE SCALE GENOMIC DNA]</scope>
    <source>
        <strain evidence="20">CBS 115943 / IPO323</strain>
    </source>
</reference>
<dbReference type="Gene3D" id="1.10.10.10">
    <property type="entry name" value="Winged helix-like DNA-binding domain superfamily/Winged helix DNA-binding domain"/>
    <property type="match status" value="1"/>
</dbReference>
<dbReference type="CDD" id="cd18795">
    <property type="entry name" value="SF2_C_Ski2"/>
    <property type="match status" value="1"/>
</dbReference>
<keyword evidence="4" id="KW-0547">Nucleotide-binding</keyword>
<evidence type="ECO:0000256" key="10">
    <source>
        <dbReference type="ARBA" id="ARBA00023235"/>
    </source>
</evidence>
<dbReference type="OrthoDB" id="5575at2759"/>
<comment type="catalytic activity">
    <reaction evidence="12">
        <text>Couples ATP hydrolysis with the unwinding of duplex DNA by translocating in the 3'-5' direction.</text>
        <dbReference type="EC" id="5.6.2.4"/>
    </reaction>
</comment>
<keyword evidence="6" id="KW-0347">Helicase</keyword>
<keyword evidence="11" id="KW-0469">Meiosis</keyword>
<dbReference type="SUPFAM" id="SSF103481">
    <property type="entry name" value="Multidrug resistance efflux transporter EmrE"/>
    <property type="match status" value="1"/>
</dbReference>
<dbReference type="Pfam" id="PF23445">
    <property type="entry name" value="WHD_SNRNP200"/>
    <property type="match status" value="1"/>
</dbReference>
<dbReference type="InterPro" id="IPR037185">
    <property type="entry name" value="EmrE-like"/>
</dbReference>
<feature type="transmembrane region" description="Helical" evidence="16">
    <location>
        <begin position="129"/>
        <end position="151"/>
    </location>
</feature>
<dbReference type="InterPro" id="IPR036390">
    <property type="entry name" value="WH_DNA-bd_sf"/>
</dbReference>
<dbReference type="Gene3D" id="3.40.50.300">
    <property type="entry name" value="P-loop containing nucleotide triphosphate hydrolases"/>
    <property type="match status" value="3"/>
</dbReference>
<dbReference type="FunFam" id="1.10.10.10:FF:000012">
    <property type="entry name" value="U5 small nuclear ribonucleoprotein helicase"/>
    <property type="match status" value="1"/>
</dbReference>
<feature type="compositionally biased region" description="Acidic residues" evidence="15">
    <location>
        <begin position="1489"/>
        <end position="1501"/>
    </location>
</feature>
<keyword evidence="8 16" id="KW-1133">Transmembrane helix</keyword>
<dbReference type="HOGENOM" id="CLU_000335_0_4_1"/>
<feature type="compositionally biased region" description="Polar residues" evidence="15">
    <location>
        <begin position="1652"/>
        <end position="1666"/>
    </location>
</feature>
<evidence type="ECO:0000313" key="19">
    <source>
        <dbReference type="EMBL" id="EGP89264.1"/>
    </source>
</evidence>
<dbReference type="PANTHER" id="PTHR47835:SF3">
    <property type="entry name" value="HELICASE FOR MEIOSIS 1"/>
    <property type="match status" value="1"/>
</dbReference>
<feature type="compositionally biased region" description="Polar residues" evidence="15">
    <location>
        <begin position="1587"/>
        <end position="1618"/>
    </location>
</feature>
<evidence type="ECO:0000256" key="3">
    <source>
        <dbReference type="ARBA" id="ARBA00022692"/>
    </source>
</evidence>
<feature type="transmembrane region" description="Helical" evidence="16">
    <location>
        <begin position="312"/>
        <end position="334"/>
    </location>
</feature>
<feature type="region of interest" description="Disordered" evidence="15">
    <location>
        <begin position="1565"/>
        <end position="1678"/>
    </location>
</feature>
<dbReference type="STRING" id="336722.F9X803"/>
<keyword evidence="7" id="KW-0067">ATP-binding</keyword>
<comment type="subcellular location">
    <subcellularLocation>
        <location evidence="1">Membrane</location>
        <topology evidence="1">Multi-pass membrane protein</topology>
    </subcellularLocation>
</comment>
<dbReference type="Proteomes" id="UP000008062">
    <property type="component" value="Chromosome 3"/>
</dbReference>
<dbReference type="eggNOG" id="KOG0952">
    <property type="taxonomic scope" value="Eukaryota"/>
</dbReference>
<keyword evidence="9 16" id="KW-0472">Membrane</keyword>
<evidence type="ECO:0000256" key="14">
    <source>
        <dbReference type="ARBA" id="ARBA00048988"/>
    </source>
</evidence>
<comment type="catalytic activity">
    <reaction evidence="14">
        <text>ATP + H2O = ADP + phosphate + H(+)</text>
        <dbReference type="Rhea" id="RHEA:13065"/>
        <dbReference type="ChEBI" id="CHEBI:15377"/>
        <dbReference type="ChEBI" id="CHEBI:15378"/>
        <dbReference type="ChEBI" id="CHEBI:30616"/>
        <dbReference type="ChEBI" id="CHEBI:43474"/>
        <dbReference type="ChEBI" id="CHEBI:456216"/>
        <dbReference type="EC" id="5.6.2.4"/>
    </reaction>
</comment>
<dbReference type="InterPro" id="IPR057842">
    <property type="entry name" value="WH_MER3"/>
</dbReference>
<evidence type="ECO:0000256" key="16">
    <source>
        <dbReference type="SAM" id="Phobius"/>
    </source>
</evidence>
<feature type="transmembrane region" description="Helical" evidence="16">
    <location>
        <begin position="163"/>
        <end position="181"/>
    </location>
</feature>
<dbReference type="EMBL" id="CM001198">
    <property type="protein sequence ID" value="EGP89264.1"/>
    <property type="molecule type" value="Genomic_DNA"/>
</dbReference>
<evidence type="ECO:0000256" key="7">
    <source>
        <dbReference type="ARBA" id="ARBA00022840"/>
    </source>
</evidence>
<evidence type="ECO:0000256" key="12">
    <source>
        <dbReference type="ARBA" id="ARBA00034617"/>
    </source>
</evidence>
<dbReference type="Pfam" id="PF00270">
    <property type="entry name" value="DEAD"/>
    <property type="match status" value="1"/>
</dbReference>
<comment type="similarity">
    <text evidence="2">Belongs to the helicase family. SKI2 subfamily.</text>
</comment>
<dbReference type="GO" id="GO:0015165">
    <property type="term" value="F:pyrimidine nucleotide-sugar transmembrane transporter activity"/>
    <property type="evidence" value="ECO:0007669"/>
    <property type="project" value="InterPro"/>
</dbReference>
<feature type="region of interest" description="Disordered" evidence="15">
    <location>
        <begin position="487"/>
        <end position="606"/>
    </location>
</feature>
<keyword evidence="3 16" id="KW-0812">Transmembrane</keyword>
<dbReference type="PROSITE" id="PS51194">
    <property type="entry name" value="HELICASE_CTER"/>
    <property type="match status" value="1"/>
</dbReference>
<evidence type="ECO:0000256" key="11">
    <source>
        <dbReference type="ARBA" id="ARBA00023254"/>
    </source>
</evidence>
<dbReference type="InterPro" id="IPR036388">
    <property type="entry name" value="WH-like_DNA-bd_sf"/>
</dbReference>
<proteinExistence type="inferred from homology"/>
<dbReference type="GO" id="GO:0003676">
    <property type="term" value="F:nucleic acid binding"/>
    <property type="evidence" value="ECO:0007669"/>
    <property type="project" value="InterPro"/>
</dbReference>
<dbReference type="InterPro" id="IPR027417">
    <property type="entry name" value="P-loop_NTPase"/>
</dbReference>
<feature type="compositionally biased region" description="Basic and acidic residues" evidence="15">
    <location>
        <begin position="1766"/>
        <end position="1786"/>
    </location>
</feature>
<feature type="region of interest" description="Disordered" evidence="15">
    <location>
        <begin position="1761"/>
        <end position="1855"/>
    </location>
</feature>
<dbReference type="InterPro" id="IPR052247">
    <property type="entry name" value="Meiotic_Crossover_Helicase"/>
</dbReference>
<dbReference type="PROSITE" id="PS51192">
    <property type="entry name" value="HELICASE_ATP_BIND_1"/>
    <property type="match status" value="1"/>
</dbReference>
<evidence type="ECO:0000256" key="13">
    <source>
        <dbReference type="ARBA" id="ARBA00034808"/>
    </source>
</evidence>
<dbReference type="KEGG" id="ztr:MYCGRDRAFT_108769"/>
<evidence type="ECO:0000256" key="6">
    <source>
        <dbReference type="ARBA" id="ARBA00022806"/>
    </source>
</evidence>
<dbReference type="GO" id="GO:0000139">
    <property type="term" value="C:Golgi membrane"/>
    <property type="evidence" value="ECO:0007669"/>
    <property type="project" value="InterPro"/>
</dbReference>
<feature type="domain" description="Helicase ATP-binding" evidence="17">
    <location>
        <begin position="675"/>
        <end position="849"/>
    </location>
</feature>
<feature type="compositionally biased region" description="Polar residues" evidence="15">
    <location>
        <begin position="520"/>
        <end position="537"/>
    </location>
</feature>
<feature type="compositionally biased region" description="Basic and acidic residues" evidence="15">
    <location>
        <begin position="1620"/>
        <end position="1634"/>
    </location>
</feature>
<evidence type="ECO:0000259" key="17">
    <source>
        <dbReference type="PROSITE" id="PS51192"/>
    </source>
</evidence>
<dbReference type="EC" id="5.6.2.4" evidence="13"/>
<evidence type="ECO:0000259" key="18">
    <source>
        <dbReference type="PROSITE" id="PS51194"/>
    </source>
</evidence>
<protein>
    <recommendedName>
        <fullName evidence="13">DNA 3'-5' helicase</fullName>
        <ecNumber evidence="13">5.6.2.4</ecNumber>
    </recommendedName>
</protein>
<dbReference type="InterPro" id="IPR004179">
    <property type="entry name" value="Sec63-dom"/>
</dbReference>
<feature type="transmembrane region" description="Helical" evidence="16">
    <location>
        <begin position="341"/>
        <end position="359"/>
    </location>
</feature>
<dbReference type="Pfam" id="PF00271">
    <property type="entry name" value="Helicase_C"/>
    <property type="match status" value="1"/>
</dbReference>
<dbReference type="InterPro" id="IPR011545">
    <property type="entry name" value="DEAD/DEAH_box_helicase_dom"/>
</dbReference>
<dbReference type="NCBIfam" id="TIGR00803">
    <property type="entry name" value="nst"/>
    <property type="match status" value="1"/>
</dbReference>
<feature type="transmembrane region" description="Helical" evidence="16">
    <location>
        <begin position="12"/>
        <end position="38"/>
    </location>
</feature>
<feature type="region of interest" description="Disordered" evidence="15">
    <location>
        <begin position="1735"/>
        <end position="1754"/>
    </location>
</feature>
<dbReference type="Gene3D" id="1.10.3380.10">
    <property type="entry name" value="Sec63 N-terminal domain-like domain"/>
    <property type="match status" value="1"/>
</dbReference>
<dbReference type="FunFam" id="1.10.3380.10:FF:000012">
    <property type="entry name" value="DEAD/DEAH box DNA helicase"/>
    <property type="match status" value="1"/>
</dbReference>
<evidence type="ECO:0000256" key="15">
    <source>
        <dbReference type="SAM" id="MobiDB-lite"/>
    </source>
</evidence>
<keyword evidence="10" id="KW-0413">Isomerase</keyword>
<dbReference type="SUPFAM" id="SSF158702">
    <property type="entry name" value="Sec63 N-terminal domain-like"/>
    <property type="match status" value="1"/>
</dbReference>
<gene>
    <name evidence="19" type="ORF">MYCGRDRAFT_108769</name>
</gene>
<feature type="domain" description="Helicase C-terminal" evidence="18">
    <location>
        <begin position="889"/>
        <end position="1050"/>
    </location>
</feature>
<feature type="compositionally biased region" description="Basic and acidic residues" evidence="15">
    <location>
        <begin position="1565"/>
        <end position="1586"/>
    </location>
</feature>
<dbReference type="PANTHER" id="PTHR47835">
    <property type="entry name" value="HFM1, ATP DEPENDENT DNA HELICASE HOMOLOG"/>
    <property type="match status" value="1"/>
</dbReference>
<accession>F9X803</accession>
<dbReference type="SMART" id="SM00973">
    <property type="entry name" value="Sec63"/>
    <property type="match status" value="1"/>
</dbReference>
<feature type="region of interest" description="Disordered" evidence="15">
    <location>
        <begin position="1455"/>
        <end position="1538"/>
    </location>
</feature>
<organism evidence="19 20">
    <name type="scientific">Zymoseptoria tritici (strain CBS 115943 / IPO323)</name>
    <name type="common">Speckled leaf blotch fungus</name>
    <name type="synonym">Septoria tritici</name>
    <dbReference type="NCBI Taxonomy" id="336722"/>
    <lineage>
        <taxon>Eukaryota</taxon>
        <taxon>Fungi</taxon>
        <taxon>Dikarya</taxon>
        <taxon>Ascomycota</taxon>
        <taxon>Pezizomycotina</taxon>
        <taxon>Dothideomycetes</taxon>
        <taxon>Dothideomycetidae</taxon>
        <taxon>Mycosphaerellales</taxon>
        <taxon>Mycosphaerellaceae</taxon>
        <taxon>Zymoseptoria</taxon>
    </lineage>
</organism>
<feature type="compositionally biased region" description="Basic and acidic residues" evidence="15">
    <location>
        <begin position="487"/>
        <end position="501"/>
    </location>
</feature>